<protein>
    <submittedName>
        <fullName evidence="1">Uncharacterized protein</fullName>
    </submittedName>
</protein>
<proteinExistence type="predicted"/>
<evidence type="ECO:0000313" key="2">
    <source>
        <dbReference type="Proteomes" id="UP000204235"/>
    </source>
</evidence>
<dbReference type="GeneID" id="18500938"/>
<name>W8CZL0_9CAUD</name>
<reference evidence="1 2" key="1">
    <citation type="journal article" date="2014" name="FEMS Microbiol. Lett.">
        <title>The genome of the Erwinia amylovora phage PhiEaH1 reveals greater diversity and broadens the applicability of phages for the treatment of fire blight.</title>
        <authorList>
            <person name="Meczker K."/>
            <person name="Domotor D."/>
            <person name="Vass J."/>
            <person name="Rakhely G."/>
            <person name="Schneider G."/>
            <person name="Kovacs T."/>
        </authorList>
    </citation>
    <scope>NUCLEOTIDE SEQUENCE [LARGE SCALE GENOMIC DNA]</scope>
</reference>
<accession>W8CZL0</accession>
<sequence>MSTRKELDQLYSNVRSAVAERGWVPIEVRDPKNGANNFIYTVGLTTLKLPEVVLTGASALSQSSRYLKDFIDALVNGAPFELDVPFTFKVVDSRSDNHNRSSLRRCMLRTLTPESIKEKAYFAVNQKVCLPTHGLVQLILADDQNRLPTEKGYNATLVQPLI</sequence>
<dbReference type="RefSeq" id="YP_009010092.1">
    <property type="nucleotide sequence ID" value="NC_023610.1"/>
</dbReference>
<dbReference type="Pfam" id="PF14081">
    <property type="entry name" value="DUF4262"/>
    <property type="match status" value="1"/>
</dbReference>
<dbReference type="KEGG" id="vg:18500938"/>
<dbReference type="EMBL" id="KF623294">
    <property type="protein sequence ID" value="AGX01761.1"/>
    <property type="molecule type" value="Genomic_DNA"/>
</dbReference>
<keyword evidence="2" id="KW-1185">Reference proteome</keyword>
<dbReference type="InterPro" id="IPR025358">
    <property type="entry name" value="DUF4262"/>
</dbReference>
<evidence type="ECO:0000313" key="1">
    <source>
        <dbReference type="EMBL" id="AGX01761.1"/>
    </source>
</evidence>
<dbReference type="OrthoDB" id="41053at10239"/>
<dbReference type="Proteomes" id="UP000204235">
    <property type="component" value="Segment"/>
</dbReference>
<organism evidence="1 2">
    <name type="scientific">Erwinia phage PhiEaH1</name>
    <dbReference type="NCBI Taxonomy" id="1401669"/>
    <lineage>
        <taxon>Viruses</taxon>
        <taxon>Duplodnaviria</taxon>
        <taxon>Heunggongvirae</taxon>
        <taxon>Uroviricota</taxon>
        <taxon>Caudoviricetes</taxon>
        <taxon>Chimalliviridae</taxon>
        <taxon>Iapetusvirus</taxon>
        <taxon>Iapetusvirus EaH1</taxon>
    </lineage>
</organism>